<dbReference type="GO" id="GO:0006511">
    <property type="term" value="P:ubiquitin-dependent protein catabolic process"/>
    <property type="evidence" value="ECO:0007669"/>
    <property type="project" value="TreeGrafter"/>
</dbReference>
<dbReference type="AlphaFoldDB" id="A0A0F7SCJ5"/>
<evidence type="ECO:0000259" key="4">
    <source>
        <dbReference type="PROSITE" id="PS50089"/>
    </source>
</evidence>
<dbReference type="PROSITE" id="PS50089">
    <property type="entry name" value="ZF_RING_2"/>
    <property type="match status" value="1"/>
</dbReference>
<dbReference type="Gene3D" id="3.30.40.10">
    <property type="entry name" value="Zinc/RING finger domain, C3HC4 (zinc finger)"/>
    <property type="match status" value="1"/>
</dbReference>
<feature type="region of interest" description="Disordered" evidence="3">
    <location>
        <begin position="508"/>
        <end position="612"/>
    </location>
</feature>
<reference evidence="7" key="2">
    <citation type="submission" date="2014-06" db="EMBL/GenBank/DDBJ databases">
        <authorList>
            <person name="Berkman P.J."/>
        </authorList>
    </citation>
    <scope>NUCLEOTIDE SEQUENCE [LARGE SCALE GENOMIC DNA]</scope>
</reference>
<dbReference type="OrthoDB" id="7759664at2759"/>
<dbReference type="Proteomes" id="UP000242770">
    <property type="component" value="Unassembled WGS sequence"/>
</dbReference>
<dbReference type="STRING" id="49012.A0A0F7SCJ5"/>
<feature type="domain" description="RING-type" evidence="4">
    <location>
        <begin position="3"/>
        <end position="58"/>
    </location>
</feature>
<dbReference type="EMBL" id="LK056650">
    <property type="protein sequence ID" value="CDS81929.1"/>
    <property type="molecule type" value="Genomic_DNA"/>
</dbReference>
<dbReference type="CDD" id="cd16448">
    <property type="entry name" value="RING-H2"/>
    <property type="match status" value="1"/>
</dbReference>
<dbReference type="EMBL" id="CCFA01003496">
    <property type="protein sequence ID" value="CDW98558.1"/>
    <property type="molecule type" value="Genomic_DNA"/>
</dbReference>
<protein>
    <recommendedName>
        <fullName evidence="4">RING-type domain-containing protein</fullName>
    </recommendedName>
</protein>
<dbReference type="Pfam" id="PF13639">
    <property type="entry name" value="zf-RING_2"/>
    <property type="match status" value="1"/>
</dbReference>
<evidence type="ECO:0000256" key="1">
    <source>
        <dbReference type="PROSITE-ProRule" id="PRU00175"/>
    </source>
</evidence>
<gene>
    <name evidence="6" type="primary">SSCI58050.1</name>
    <name evidence="5" type="ORF">SPSC_00111</name>
</gene>
<accession>A0A0F7SCJ5</accession>
<feature type="compositionally biased region" description="Low complexity" evidence="3">
    <location>
        <begin position="424"/>
        <end position="441"/>
    </location>
</feature>
<evidence type="ECO:0000256" key="3">
    <source>
        <dbReference type="SAM" id="MobiDB-lite"/>
    </source>
</evidence>
<keyword evidence="2" id="KW-0175">Coiled coil</keyword>
<evidence type="ECO:0000313" key="7">
    <source>
        <dbReference type="Proteomes" id="UP000242770"/>
    </source>
</evidence>
<dbReference type="PANTHER" id="PTHR22765">
    <property type="entry name" value="RING FINGER AND PROTEASE ASSOCIATED DOMAIN-CONTAINING"/>
    <property type="match status" value="1"/>
</dbReference>
<evidence type="ECO:0000313" key="5">
    <source>
        <dbReference type="EMBL" id="CDS81929.1"/>
    </source>
</evidence>
<dbReference type="PANTHER" id="PTHR22765:SF434">
    <property type="entry name" value="GB|AAD18119.1-RELATED"/>
    <property type="match status" value="1"/>
</dbReference>
<evidence type="ECO:0000256" key="2">
    <source>
        <dbReference type="SAM" id="Coils"/>
    </source>
</evidence>
<keyword evidence="1" id="KW-0863">Zinc-finger</keyword>
<feature type="compositionally biased region" description="Polar residues" evidence="3">
    <location>
        <begin position="393"/>
        <end position="415"/>
    </location>
</feature>
<dbReference type="GO" id="GO:0008270">
    <property type="term" value="F:zinc ion binding"/>
    <property type="evidence" value="ECO:0007669"/>
    <property type="project" value="UniProtKB-KW"/>
</dbReference>
<keyword evidence="7" id="KW-1185">Reference proteome</keyword>
<proteinExistence type="predicted"/>
<feature type="compositionally biased region" description="Basic and acidic residues" evidence="3">
    <location>
        <begin position="537"/>
        <end position="552"/>
    </location>
</feature>
<dbReference type="SMART" id="SM00184">
    <property type="entry name" value="RING"/>
    <property type="match status" value="1"/>
</dbReference>
<dbReference type="SUPFAM" id="SSF57850">
    <property type="entry name" value="RING/U-box"/>
    <property type="match status" value="1"/>
</dbReference>
<feature type="coiled-coil region" evidence="2">
    <location>
        <begin position="344"/>
        <end position="378"/>
    </location>
</feature>
<keyword evidence="1" id="KW-0862">Zinc</keyword>
<reference evidence="5" key="1">
    <citation type="submission" date="2014-06" db="EMBL/GenBank/DDBJ databases">
        <authorList>
            <person name="Ju J."/>
            <person name="Zhang J."/>
        </authorList>
    </citation>
    <scope>NUCLEOTIDE SEQUENCE</scope>
    <source>
        <strain evidence="5">SscI8</strain>
    </source>
</reference>
<keyword evidence="1" id="KW-0479">Metal-binding</keyword>
<dbReference type="GO" id="GO:0061630">
    <property type="term" value="F:ubiquitin protein ligase activity"/>
    <property type="evidence" value="ECO:0007669"/>
    <property type="project" value="TreeGrafter"/>
</dbReference>
<reference evidence="6" key="3">
    <citation type="submission" date="2014-06" db="EMBL/GenBank/DDBJ databases">
        <authorList>
            <person name="Berkman J.Paul."/>
        </authorList>
    </citation>
    <scope>NUCLEOTIDE SEQUENCE [LARGE SCALE GENOMIC DNA]</scope>
</reference>
<organism evidence="6 7">
    <name type="scientific">Sporisorium scitamineum</name>
    <dbReference type="NCBI Taxonomy" id="49012"/>
    <lineage>
        <taxon>Eukaryota</taxon>
        <taxon>Fungi</taxon>
        <taxon>Dikarya</taxon>
        <taxon>Basidiomycota</taxon>
        <taxon>Ustilaginomycotina</taxon>
        <taxon>Ustilaginomycetes</taxon>
        <taxon>Ustilaginales</taxon>
        <taxon>Ustilaginaceae</taxon>
        <taxon>Sporisorium</taxon>
    </lineage>
</organism>
<feature type="coiled-coil region" evidence="2">
    <location>
        <begin position="279"/>
        <end position="317"/>
    </location>
</feature>
<name>A0A0F7SCJ5_9BASI</name>
<dbReference type="InterPro" id="IPR001841">
    <property type="entry name" value="Znf_RING"/>
</dbReference>
<dbReference type="InterPro" id="IPR051826">
    <property type="entry name" value="E3_ubiquitin-ligase_domain"/>
</dbReference>
<sequence>MGCAICLDDFNQVDGEAKRATALPCGHIFHHECLQAWFYGPTAAATHRPNHQQRCPLCAGATDPRKMVKLFPSDGDDLDKYLSGQQQWECVRLREEDADDNRNLKQLLADLMDFNTAVQAYVMATHGVRCDVMVKSGVKVRRLFLDLAKDTQPVHKDALLKSMDSLENAASCFSTMFNDLSRRCRKNRQLQLELLKEKASLDKESAAAKTMSDIAAGKLREVEVMSTEMDKRIQEVSVRQEQATEKLHFLAMKDLHLKGKEQRLDDEKLKMNLETTLKLTNMKRRMEEEMQDMRHKMDQALKKSAEVERERQAAHKKSCQLAEQLQQMQQRLKGRKQGAGSGPLNAVVGNAEAMERRIKALEARNKSMEEQLRKANIITPEHRLAHNSHRRTNAGSIDLTRSSSPLGSDINTSPATPLDGFDLGSQASSSTVGATAGSSPSVQRKGKKRARASLSVEPERLDDEMDEALFPMPGFGSLQMPGQRAHRPLILDPMTQASVSTKATEPTYLKVPTGAPNQSPTPLKAPASNGAAVSSATKEHRSPTRKGVDDRNGKKRRRASTPTAAGSTSNPSGASNTGGTSKTGDANKTNRYDWLNKTNGIALGPKRRSKAS</sequence>
<feature type="region of interest" description="Disordered" evidence="3">
    <location>
        <begin position="379"/>
        <end position="460"/>
    </location>
</feature>
<feature type="compositionally biased region" description="Polar residues" evidence="3">
    <location>
        <begin position="560"/>
        <end position="589"/>
    </location>
</feature>
<evidence type="ECO:0000313" key="6">
    <source>
        <dbReference type="EMBL" id="CDW98558.1"/>
    </source>
</evidence>
<dbReference type="InterPro" id="IPR013083">
    <property type="entry name" value="Znf_RING/FYVE/PHD"/>
</dbReference>